<evidence type="ECO:0000313" key="11">
    <source>
        <dbReference type="EMBL" id="BAK22340.1"/>
    </source>
</evidence>
<keyword evidence="5 8" id="KW-0812">Transmembrane</keyword>
<feature type="transmembrane region" description="Helical" evidence="8">
    <location>
        <begin position="206"/>
        <end position="224"/>
    </location>
</feature>
<reference key="2">
    <citation type="submission" date="2011-04" db="EMBL/GenBank/DDBJ databases">
        <title>Whole genome sequence of Melissococcus plutonius ATCC 35311.</title>
        <authorList>
            <person name="Okumura K."/>
            <person name="Arai R."/>
            <person name="Osaki M."/>
            <person name="Okura M."/>
            <person name="Kirikae T."/>
            <person name="Takamatsu D."/>
            <person name="Akiyama T."/>
        </authorList>
    </citation>
    <scope>NUCLEOTIDE SEQUENCE</scope>
    <source>
        <strain>ATCC 35311</strain>
    </source>
</reference>
<organism evidence="10 12">
    <name type="scientific">Melissococcus plutonius (strain ATCC 35311 / DSM 29964 / CIP 104052 / LMG 20360 / NCIMB 702443)</name>
    <dbReference type="NCBI Taxonomy" id="940190"/>
    <lineage>
        <taxon>Bacteria</taxon>
        <taxon>Bacillati</taxon>
        <taxon>Bacillota</taxon>
        <taxon>Bacilli</taxon>
        <taxon>Lactobacillales</taxon>
        <taxon>Enterococcaceae</taxon>
        <taxon>Melissococcus</taxon>
    </lineage>
</organism>
<protein>
    <submittedName>
        <fullName evidence="10">Regulatory protein PfoR</fullName>
    </submittedName>
</protein>
<geneLocation type="plasmid" evidence="10 12">
    <name>pMP1</name>
</geneLocation>
<evidence type="ECO:0000256" key="5">
    <source>
        <dbReference type="ARBA" id="ARBA00022692"/>
    </source>
</evidence>
<feature type="transmembrane region" description="Helical" evidence="8">
    <location>
        <begin position="64"/>
        <end position="86"/>
    </location>
</feature>
<sequence>MKILLGVGMLLLVILVMFLFAFYAPNGRKALSALSGAACSTFLPEAFLHYAIGDVFHIQYVAKIGETMGGLGGLAAGTLVPLAFGISPVFSVIMGVSLINFKLLPAFVAAYLLSFVLKQLQKYIPEGIDLIVIILVIPLSTYFVADIIQPFVMGILQIIGNSILSAIGANPYFMGALLGVIIPIVGMTPLSSMVLTALIGLTGVPMAIGAFGCFGNSILNFMLFNRLPFGDKSTALAVTIEPLTQIDIISSNPIPIFGTNAVAGAINGMIVTYFGLKVPVTGMATPWAGLLVVLGNNPINKALITVACIVICSLVIGFIGSIVFKNFKLVTVNDLRKDTQIS</sequence>
<feature type="transmembrane region" description="Helical" evidence="8">
    <location>
        <begin position="92"/>
        <end position="116"/>
    </location>
</feature>
<dbReference type="RefSeq" id="WP_013774773.1">
    <property type="nucleotide sequence ID" value="NC_015517.1"/>
</dbReference>
<evidence type="ECO:0000256" key="2">
    <source>
        <dbReference type="ARBA" id="ARBA00022448"/>
    </source>
</evidence>
<dbReference type="PANTHER" id="PTHR40063:SF1">
    <property type="entry name" value="MEMBRANE PROTEIN"/>
    <property type="match status" value="1"/>
</dbReference>
<keyword evidence="7 8" id="KW-0472">Membrane</keyword>
<keyword evidence="10" id="KW-0614">Plasmid</keyword>
<dbReference type="AlphaFoldDB" id="F3YCV9"/>
<evidence type="ECO:0000256" key="1">
    <source>
        <dbReference type="ARBA" id="ARBA00004651"/>
    </source>
</evidence>
<feature type="transmembrane region" description="Helical" evidence="8">
    <location>
        <begin position="128"/>
        <end position="145"/>
    </location>
</feature>
<evidence type="ECO:0000256" key="4">
    <source>
        <dbReference type="ARBA" id="ARBA00022597"/>
    </source>
</evidence>
<keyword evidence="4" id="KW-0762">Sugar transport</keyword>
<evidence type="ECO:0000256" key="3">
    <source>
        <dbReference type="ARBA" id="ARBA00022475"/>
    </source>
</evidence>
<feature type="transmembrane region" description="Helical" evidence="8">
    <location>
        <begin position="30"/>
        <end position="52"/>
    </location>
</feature>
<dbReference type="HOGENOM" id="CLU_069616_0_0_9"/>
<dbReference type="OrthoDB" id="400429at2"/>
<dbReference type="GO" id="GO:0009401">
    <property type="term" value="P:phosphoenolpyruvate-dependent sugar phosphotransferase system"/>
    <property type="evidence" value="ECO:0007669"/>
    <property type="project" value="InterPro"/>
</dbReference>
<dbReference type="Proteomes" id="UP000008456">
    <property type="component" value="Plasmid pMP1"/>
</dbReference>
<reference evidence="10 12" key="1">
    <citation type="journal article" date="2011" name="J. Bacteriol.">
        <title>Complete genome sequence of Melissococcus plutonius ATCC 35311.</title>
        <authorList>
            <person name="Okumura K."/>
            <person name="Arai R."/>
            <person name="Okura M."/>
            <person name="Kirikae T."/>
            <person name="Takamatsu D."/>
            <person name="Osaki M."/>
            <person name="Miyoshi-Akiyama T."/>
        </authorList>
    </citation>
    <scope>NUCLEOTIDE SEQUENCE [LARGE SCALE GENOMIC DNA]</scope>
    <source>
        <strain evidence="10">ATCC 35311</strain>
        <strain evidence="12">ATCC 35311 / CIP 104052 / LMG 20360 / NCIMB 702443</strain>
        <plasmid evidence="12">pMP1</plasmid>
    </source>
</reference>
<keyword evidence="3" id="KW-1003">Cell membrane</keyword>
<feature type="transmembrane region" description="Helical" evidence="8">
    <location>
        <begin position="7"/>
        <end position="24"/>
    </location>
</feature>
<keyword evidence="2" id="KW-0813">Transport</keyword>
<evidence type="ECO:0000256" key="7">
    <source>
        <dbReference type="ARBA" id="ARBA00023136"/>
    </source>
</evidence>
<dbReference type="GO" id="GO:0005886">
    <property type="term" value="C:plasma membrane"/>
    <property type="evidence" value="ECO:0007669"/>
    <property type="project" value="UniProtKB-SubCell"/>
</dbReference>
<keyword evidence="6 8" id="KW-1133">Transmembrane helix</keyword>
<dbReference type="InterPro" id="IPR003352">
    <property type="entry name" value="PTS_EIIC"/>
</dbReference>
<feature type="transmembrane region" description="Helical" evidence="8">
    <location>
        <begin position="302"/>
        <end position="324"/>
    </location>
</feature>
<accession>F3YCV9</accession>
<gene>
    <name evidence="10" type="ordered locus">MPTP_1949</name>
    <name evidence="11" type="ordered locus">MPTP_1952</name>
</gene>
<evidence type="ECO:0000256" key="8">
    <source>
        <dbReference type="SAM" id="Phobius"/>
    </source>
</evidence>
<evidence type="ECO:0000256" key="6">
    <source>
        <dbReference type="ARBA" id="ARBA00022989"/>
    </source>
</evidence>
<dbReference type="EMBL" id="AP012201">
    <property type="protein sequence ID" value="BAK22340.1"/>
    <property type="molecule type" value="Genomic_DNA"/>
</dbReference>
<evidence type="ECO:0000313" key="10">
    <source>
        <dbReference type="EMBL" id="BAK22337.1"/>
    </source>
</evidence>
<dbReference type="EMBL" id="AP012201">
    <property type="protein sequence ID" value="BAK22337.1"/>
    <property type="molecule type" value="Genomic_DNA"/>
</dbReference>
<feature type="domain" description="Phosphotransferase system EIIC" evidence="9">
    <location>
        <begin position="29"/>
        <end position="335"/>
    </location>
</feature>
<dbReference type="Pfam" id="PF13303">
    <property type="entry name" value="PTS_EIIC_2"/>
    <property type="match status" value="1"/>
</dbReference>
<dbReference type="GO" id="GO:0008982">
    <property type="term" value="F:protein-N(PI)-phosphohistidine-sugar phosphotransferase activity"/>
    <property type="evidence" value="ECO:0007669"/>
    <property type="project" value="InterPro"/>
</dbReference>
<evidence type="ECO:0000259" key="9">
    <source>
        <dbReference type="Pfam" id="PF13303"/>
    </source>
</evidence>
<dbReference type="KEGG" id="mps:MPTP_1949"/>
<comment type="subcellular location">
    <subcellularLocation>
        <location evidence="1">Cell membrane</location>
        <topology evidence="1">Multi-pass membrane protein</topology>
    </subcellularLocation>
</comment>
<proteinExistence type="predicted"/>
<evidence type="ECO:0000313" key="12">
    <source>
        <dbReference type="Proteomes" id="UP000008456"/>
    </source>
</evidence>
<keyword evidence="12" id="KW-1185">Reference proteome</keyword>
<feature type="transmembrane region" description="Helical" evidence="8">
    <location>
        <begin position="176"/>
        <end position="200"/>
    </location>
</feature>
<dbReference type="KEGG" id="mps:MPTP_1952"/>
<name>F3YCV9_MELPT</name>
<dbReference type="PANTHER" id="PTHR40063">
    <property type="entry name" value="MEMBRANE PROTEIN-RELATED"/>
    <property type="match status" value="1"/>
</dbReference>